<dbReference type="GO" id="GO:0022857">
    <property type="term" value="F:transmembrane transporter activity"/>
    <property type="evidence" value="ECO:0007669"/>
    <property type="project" value="InterPro"/>
</dbReference>
<feature type="transmembrane region" description="Helical" evidence="4">
    <location>
        <begin position="297"/>
        <end position="318"/>
    </location>
</feature>
<name>A0A1I2B732_9RHOB</name>
<protein>
    <recommendedName>
        <fullName evidence="5">Major facilitator superfamily (MFS) profile domain-containing protein</fullName>
    </recommendedName>
</protein>
<dbReference type="PANTHER" id="PTHR23526:SF2">
    <property type="entry name" value="MAJOR FACILITATOR SUPERFAMILY (MFS) PROFILE DOMAIN-CONTAINING PROTEIN"/>
    <property type="match status" value="1"/>
</dbReference>
<feature type="transmembrane region" description="Helical" evidence="4">
    <location>
        <begin position="266"/>
        <end position="285"/>
    </location>
</feature>
<organism evidence="6 7">
    <name type="scientific">Sulfitobacter brevis</name>
    <dbReference type="NCBI Taxonomy" id="74348"/>
    <lineage>
        <taxon>Bacteria</taxon>
        <taxon>Pseudomonadati</taxon>
        <taxon>Pseudomonadota</taxon>
        <taxon>Alphaproteobacteria</taxon>
        <taxon>Rhodobacterales</taxon>
        <taxon>Roseobacteraceae</taxon>
        <taxon>Sulfitobacter</taxon>
    </lineage>
</organism>
<keyword evidence="1 4" id="KW-0812">Transmembrane</keyword>
<feature type="transmembrane region" description="Helical" evidence="4">
    <location>
        <begin position="386"/>
        <end position="407"/>
    </location>
</feature>
<keyword evidence="3 4" id="KW-0472">Membrane</keyword>
<accession>A0A1I2B732</accession>
<dbReference type="PROSITE" id="PS50850">
    <property type="entry name" value="MFS"/>
    <property type="match status" value="1"/>
</dbReference>
<evidence type="ECO:0000256" key="2">
    <source>
        <dbReference type="ARBA" id="ARBA00022989"/>
    </source>
</evidence>
<evidence type="ECO:0000256" key="1">
    <source>
        <dbReference type="ARBA" id="ARBA00022692"/>
    </source>
</evidence>
<feature type="transmembrane region" description="Helical" evidence="4">
    <location>
        <begin position="154"/>
        <end position="172"/>
    </location>
</feature>
<evidence type="ECO:0000313" key="7">
    <source>
        <dbReference type="Proteomes" id="UP000198977"/>
    </source>
</evidence>
<feature type="domain" description="Major facilitator superfamily (MFS) profile" evidence="5">
    <location>
        <begin position="190"/>
        <end position="416"/>
    </location>
</feature>
<feature type="transmembrane region" description="Helical" evidence="4">
    <location>
        <begin position="21"/>
        <end position="41"/>
    </location>
</feature>
<evidence type="ECO:0000256" key="3">
    <source>
        <dbReference type="ARBA" id="ARBA00023136"/>
    </source>
</evidence>
<dbReference type="EMBL" id="FOMW01000008">
    <property type="protein sequence ID" value="SFE51718.1"/>
    <property type="molecule type" value="Genomic_DNA"/>
</dbReference>
<feature type="transmembrane region" description="Helical" evidence="4">
    <location>
        <begin position="110"/>
        <end position="133"/>
    </location>
</feature>
<keyword evidence="2 4" id="KW-1133">Transmembrane helix</keyword>
<feature type="transmembrane region" description="Helical" evidence="4">
    <location>
        <begin position="324"/>
        <end position="349"/>
    </location>
</feature>
<evidence type="ECO:0000313" key="6">
    <source>
        <dbReference type="EMBL" id="SFE51718.1"/>
    </source>
</evidence>
<dbReference type="OrthoDB" id="2380045at2"/>
<dbReference type="InterPro" id="IPR020846">
    <property type="entry name" value="MFS_dom"/>
</dbReference>
<proteinExistence type="predicted"/>
<gene>
    <name evidence="6" type="ORF">SAMN04488523_1086</name>
</gene>
<sequence length="416" mass="43964">MGKSDHTTERGRFWRIAGAGAAFQAGSAAIDSATIVASLVFQLTGSAFAVGFASAVLRLGWLLPQLVVGFLAERAHRRMPFYVFGAFGRALMAGLIALLLWFGAGMSAVALGWVFLGLWTLYAFVSGVVAVPYNDIVGRSIPSQARSRMLAWRFFGGGIFALGVAAFVRMTLDVLPSLQAYALIFGLAALLMILSSMLFVSAGEPPIIRPKAGRKPPQDVRAFLSGGWLVLRTDSRFRLFLQSQWLGGATLMALPFYVVAANGSGVTVADVGLLLGAQTAGALVSNPVWGKLGAGKLRMLQTVALIRIVPPLLVLVLLGLGAGLWAYMALFMVIGAMMNGVTIGYLGYLMEISPDDRRPAYSAYFNALASPAALLPIFGAGLVTLIAIQAVFVVAILAAVAQLILLVRISRIVPGA</sequence>
<dbReference type="PANTHER" id="PTHR23526">
    <property type="entry name" value="INTEGRAL MEMBRANE TRANSPORT PROTEIN-RELATED"/>
    <property type="match status" value="1"/>
</dbReference>
<dbReference type="AlphaFoldDB" id="A0A1I2B732"/>
<evidence type="ECO:0000259" key="5">
    <source>
        <dbReference type="PROSITE" id="PS50850"/>
    </source>
</evidence>
<feature type="transmembrane region" description="Helical" evidence="4">
    <location>
        <begin position="81"/>
        <end position="104"/>
    </location>
</feature>
<dbReference type="STRING" id="74348.SAMN04488523_1086"/>
<dbReference type="Gene3D" id="1.20.1250.20">
    <property type="entry name" value="MFS general substrate transporter like domains"/>
    <property type="match status" value="2"/>
</dbReference>
<dbReference type="SUPFAM" id="SSF103473">
    <property type="entry name" value="MFS general substrate transporter"/>
    <property type="match status" value="1"/>
</dbReference>
<keyword evidence="7" id="KW-1185">Reference proteome</keyword>
<dbReference type="InterPro" id="IPR036259">
    <property type="entry name" value="MFS_trans_sf"/>
</dbReference>
<feature type="transmembrane region" description="Helical" evidence="4">
    <location>
        <begin position="239"/>
        <end position="260"/>
    </location>
</feature>
<dbReference type="InterPro" id="IPR052528">
    <property type="entry name" value="Sugar_transport-like"/>
</dbReference>
<dbReference type="RefSeq" id="WP_093924058.1">
    <property type="nucleotide sequence ID" value="NZ_FOMW01000008.1"/>
</dbReference>
<feature type="transmembrane region" description="Helical" evidence="4">
    <location>
        <begin position="178"/>
        <end position="200"/>
    </location>
</feature>
<feature type="transmembrane region" description="Helical" evidence="4">
    <location>
        <begin position="47"/>
        <end position="72"/>
    </location>
</feature>
<evidence type="ECO:0000256" key="4">
    <source>
        <dbReference type="SAM" id="Phobius"/>
    </source>
</evidence>
<dbReference type="Proteomes" id="UP000198977">
    <property type="component" value="Unassembled WGS sequence"/>
</dbReference>
<reference evidence="6 7" key="1">
    <citation type="submission" date="2016-10" db="EMBL/GenBank/DDBJ databases">
        <authorList>
            <person name="de Groot N.N."/>
        </authorList>
    </citation>
    <scope>NUCLEOTIDE SEQUENCE [LARGE SCALE GENOMIC DNA]</scope>
    <source>
        <strain evidence="6 7">DSM 11443</strain>
    </source>
</reference>
<feature type="transmembrane region" description="Helical" evidence="4">
    <location>
        <begin position="361"/>
        <end position="380"/>
    </location>
</feature>